<dbReference type="Proteomes" id="UP000327013">
    <property type="component" value="Chromosome 3"/>
</dbReference>
<reference evidence="7 8" key="1">
    <citation type="submission" date="2019-06" db="EMBL/GenBank/DDBJ databases">
        <title>A chromosomal-level reference genome of Carpinus fangiana (Coryloideae, Betulaceae).</title>
        <authorList>
            <person name="Yang X."/>
            <person name="Wang Z."/>
            <person name="Zhang L."/>
            <person name="Hao G."/>
            <person name="Liu J."/>
            <person name="Yang Y."/>
        </authorList>
    </citation>
    <scope>NUCLEOTIDE SEQUENCE [LARGE SCALE GENOMIC DNA]</scope>
    <source>
        <strain evidence="7">Cfa_2016G</strain>
        <tissue evidence="7">Leaf</tissue>
    </source>
</reference>
<gene>
    <name evidence="7" type="ORF">FH972_008899</name>
</gene>
<dbReference type="EMBL" id="CM017323">
    <property type="protein sequence ID" value="KAE8023163.1"/>
    <property type="molecule type" value="Genomic_DNA"/>
</dbReference>
<keyword evidence="8" id="KW-1185">Reference proteome</keyword>
<feature type="region of interest" description="Disordered" evidence="5">
    <location>
        <begin position="41"/>
        <end position="62"/>
    </location>
</feature>
<evidence type="ECO:0000313" key="8">
    <source>
        <dbReference type="Proteomes" id="UP000327013"/>
    </source>
</evidence>
<feature type="chain" id="PRO_5024467715" evidence="6">
    <location>
        <begin position="29"/>
        <end position="112"/>
    </location>
</feature>
<dbReference type="InterPro" id="IPR039618">
    <property type="entry name" value="CLE9-13"/>
</dbReference>
<feature type="region of interest" description="Disordered" evidence="5">
    <location>
        <begin position="78"/>
        <end position="112"/>
    </location>
</feature>
<evidence type="ECO:0000256" key="6">
    <source>
        <dbReference type="SAM" id="SignalP"/>
    </source>
</evidence>
<evidence type="ECO:0000256" key="4">
    <source>
        <dbReference type="ARBA" id="ARBA00023278"/>
    </source>
</evidence>
<dbReference type="PANTHER" id="PTHR34359:SF5">
    <property type="entry name" value="CLAVATA3_ESR (CLE)-RELATED PROTEIN 9"/>
    <property type="match status" value="1"/>
</dbReference>
<feature type="compositionally biased region" description="Basic and acidic residues" evidence="5">
    <location>
        <begin position="88"/>
        <end position="102"/>
    </location>
</feature>
<feature type="signal peptide" evidence="6">
    <location>
        <begin position="1"/>
        <end position="28"/>
    </location>
</feature>
<feature type="compositionally biased region" description="Basic residues" evidence="5">
    <location>
        <begin position="45"/>
        <end position="55"/>
    </location>
</feature>
<proteinExistence type="inferred from homology"/>
<organism evidence="7 8">
    <name type="scientific">Carpinus fangiana</name>
    <dbReference type="NCBI Taxonomy" id="176857"/>
    <lineage>
        <taxon>Eukaryota</taxon>
        <taxon>Viridiplantae</taxon>
        <taxon>Streptophyta</taxon>
        <taxon>Embryophyta</taxon>
        <taxon>Tracheophyta</taxon>
        <taxon>Spermatophyta</taxon>
        <taxon>Magnoliopsida</taxon>
        <taxon>eudicotyledons</taxon>
        <taxon>Gunneridae</taxon>
        <taxon>Pentapetalae</taxon>
        <taxon>rosids</taxon>
        <taxon>fabids</taxon>
        <taxon>Fagales</taxon>
        <taxon>Betulaceae</taxon>
        <taxon>Carpinus</taxon>
    </lineage>
</organism>
<evidence type="ECO:0000256" key="1">
    <source>
        <dbReference type="ARBA" id="ARBA00005416"/>
    </source>
</evidence>
<keyword evidence="3" id="KW-0221">Differentiation</keyword>
<dbReference type="PANTHER" id="PTHR34359">
    <property type="entry name" value="CLAVATA3/ESR (CLE)-RELATED PROTEIN 10"/>
    <property type="match status" value="1"/>
</dbReference>
<keyword evidence="2" id="KW-0217">Developmental protein</keyword>
<sequence length="112" mass="12762">MKSSPSTNGCRLFILVVFFLLFLTPASSRLSNPTRHMTAESAFSRNHRSNHHHHPCASLSHGKPRSLCFQIQRLHRYRSLPPPSPSQLHHEIDPRYGVEKRLVPSGPNPLHN</sequence>
<evidence type="ECO:0000313" key="7">
    <source>
        <dbReference type="EMBL" id="KAE8023163.1"/>
    </source>
</evidence>
<evidence type="ECO:0000256" key="5">
    <source>
        <dbReference type="SAM" id="MobiDB-lite"/>
    </source>
</evidence>
<evidence type="ECO:0000256" key="2">
    <source>
        <dbReference type="ARBA" id="ARBA00022473"/>
    </source>
</evidence>
<comment type="similarity">
    <text evidence="1">Belongs to the CLV3/ESR signal peptide family.</text>
</comment>
<accession>A0A5N6R038</accession>
<evidence type="ECO:0000256" key="3">
    <source>
        <dbReference type="ARBA" id="ARBA00022782"/>
    </source>
</evidence>
<dbReference type="AlphaFoldDB" id="A0A5N6R038"/>
<dbReference type="GO" id="GO:0030154">
    <property type="term" value="P:cell differentiation"/>
    <property type="evidence" value="ECO:0007669"/>
    <property type="project" value="UniProtKB-KW"/>
</dbReference>
<keyword evidence="6" id="KW-0732">Signal</keyword>
<name>A0A5N6R038_9ROSI</name>
<protein>
    <submittedName>
        <fullName evidence="7">Uncharacterized protein</fullName>
    </submittedName>
</protein>
<keyword evidence="4" id="KW-0379">Hydroxylation</keyword>